<sequence length="129" mass="14370">MARAASRGGAEPSDADAWLAELISEESASALSHGSRTTALSLGRETIERKAADLVRLALFTEYKRHPLRREEVMKKLIGKDASRAFPVIFAYAQSLLRKTFAFELVELRARNQENPLLLEMAEALDEPN</sequence>
<name>A0AAF0DV31_9BASI</name>
<organism evidence="2 3">
    <name type="scientific">Malassezia brasiliensis</name>
    <dbReference type="NCBI Taxonomy" id="1821822"/>
    <lineage>
        <taxon>Eukaryota</taxon>
        <taxon>Fungi</taxon>
        <taxon>Dikarya</taxon>
        <taxon>Basidiomycota</taxon>
        <taxon>Ustilaginomycotina</taxon>
        <taxon>Malasseziomycetes</taxon>
        <taxon>Malasseziales</taxon>
        <taxon>Malasseziaceae</taxon>
        <taxon>Malassezia</taxon>
    </lineage>
</organism>
<dbReference type="InterPro" id="IPR037445">
    <property type="entry name" value="MAGE"/>
</dbReference>
<dbReference type="InterPro" id="IPR041898">
    <property type="entry name" value="MAGE_WH1"/>
</dbReference>
<dbReference type="PANTHER" id="PTHR11736">
    <property type="entry name" value="MELANOMA-ASSOCIATED ANTIGEN MAGE ANTIGEN"/>
    <property type="match status" value="1"/>
</dbReference>
<evidence type="ECO:0000313" key="3">
    <source>
        <dbReference type="Proteomes" id="UP001216638"/>
    </source>
</evidence>
<evidence type="ECO:0000313" key="2">
    <source>
        <dbReference type="EMBL" id="WFC95336.1"/>
    </source>
</evidence>
<evidence type="ECO:0000259" key="1">
    <source>
        <dbReference type="Pfam" id="PF01454"/>
    </source>
</evidence>
<proteinExistence type="predicted"/>
<dbReference type="GO" id="GO:0006281">
    <property type="term" value="P:DNA repair"/>
    <property type="evidence" value="ECO:0007669"/>
    <property type="project" value="TreeGrafter"/>
</dbReference>
<gene>
    <name evidence="2" type="ORF">MBRA1_001983</name>
</gene>
<dbReference type="Gene3D" id="1.10.10.1200">
    <property type="entry name" value="MAGE homology domain, winged helix WH1 motif"/>
    <property type="match status" value="1"/>
</dbReference>
<protein>
    <recommendedName>
        <fullName evidence="1">MAGE domain-containing protein</fullName>
    </recommendedName>
</protein>
<dbReference type="AlphaFoldDB" id="A0AAF0DV31"/>
<dbReference type="GO" id="GO:0005634">
    <property type="term" value="C:nucleus"/>
    <property type="evidence" value="ECO:0007669"/>
    <property type="project" value="TreeGrafter"/>
</dbReference>
<dbReference type="InterPro" id="IPR002190">
    <property type="entry name" value="MHD_dom"/>
</dbReference>
<dbReference type="PANTHER" id="PTHR11736:SF14">
    <property type="entry name" value="NSE3 HOMOLOG, SMC5-SMC6 COMPLEX COMPONENT"/>
    <property type="match status" value="1"/>
</dbReference>
<dbReference type="Pfam" id="PF01454">
    <property type="entry name" value="MAGE"/>
    <property type="match status" value="1"/>
</dbReference>
<accession>A0AAF0DV31</accession>
<dbReference type="Proteomes" id="UP001216638">
    <property type="component" value="Chromosome 2"/>
</dbReference>
<keyword evidence="3" id="KW-1185">Reference proteome</keyword>
<dbReference type="EMBL" id="CP119952">
    <property type="protein sequence ID" value="WFC95336.1"/>
    <property type="molecule type" value="Genomic_DNA"/>
</dbReference>
<feature type="domain" description="MAGE" evidence="1">
    <location>
        <begin position="54"/>
        <end position="115"/>
    </location>
</feature>
<reference evidence="2" key="1">
    <citation type="submission" date="2023-03" db="EMBL/GenBank/DDBJ databases">
        <title>Mating type loci evolution in Malassezia.</title>
        <authorList>
            <person name="Coelho M.A."/>
        </authorList>
    </citation>
    <scope>NUCLEOTIDE SEQUENCE</scope>
    <source>
        <strain evidence="2">CBS 14135</strain>
    </source>
</reference>